<evidence type="ECO:0000256" key="1">
    <source>
        <dbReference type="SAM" id="MobiDB-lite"/>
    </source>
</evidence>
<proteinExistence type="predicted"/>
<organism evidence="2">
    <name type="scientific">Diplodia sapinea</name>
    <dbReference type="NCBI Taxonomy" id="66738"/>
    <lineage>
        <taxon>Eukaryota</taxon>
        <taxon>Fungi</taxon>
        <taxon>Dikarya</taxon>
        <taxon>Ascomycota</taxon>
        <taxon>Pezizomycotina</taxon>
        <taxon>Dothideomycetes</taxon>
        <taxon>Dothideomycetes incertae sedis</taxon>
        <taxon>Botryosphaeriales</taxon>
        <taxon>Botryosphaeriaceae</taxon>
        <taxon>Diplodia</taxon>
    </lineage>
</organism>
<accession>V5NSW1</accession>
<sequence length="396" mass="44885">MNGMSSKLWKPTHGLIPIEGYLASPVQLDFDALQRTEMEDDPPGPPRGSPEHISRLLMDLDSLRDLYVYHSDTITLDIKELFQNVMEECLDLLNPPDSIHDVTCRTEFFKIVREVAVQVTGLIEKRAHLRTRAAVLPKVLTRLLEKSNGYQEGLPRWSQFLCFNAPGAMKLRVHDAPGVLQTVRRGYQVVPQGGIGILRNWDAEIYRIGDAIDQQAEYTTWSRRFEWGSFCQHKLALGVRRFDPCITRPSPWSKDRRFNANAMPKGINLFRQELEVLDQWIDPFLGLASDDIEEDKSDYHLGLTLFKNIWTYDEMKFRQDEDDDAEAFGFVVVQRFIRDEDLERLREFDSMTAEQRNQLMPAAPGPNAASSSQAGPSTAAGPQAGSSAQAASSTQP</sequence>
<dbReference type="AlphaFoldDB" id="V5NSW1"/>
<gene>
    <name evidence="2" type="primary">MAT1-1-4</name>
</gene>
<protein>
    <submittedName>
        <fullName evidence="2">MAT1-1-4</fullName>
    </submittedName>
</protein>
<feature type="compositionally biased region" description="Low complexity" evidence="1">
    <location>
        <begin position="361"/>
        <end position="396"/>
    </location>
</feature>
<dbReference type="EMBL" id="KF551229">
    <property type="protein sequence ID" value="AHA91691.1"/>
    <property type="molecule type" value="Genomic_DNA"/>
</dbReference>
<name>V5NSW1_9PEZI</name>
<feature type="region of interest" description="Disordered" evidence="1">
    <location>
        <begin position="354"/>
        <end position="396"/>
    </location>
</feature>
<reference evidence="2" key="1">
    <citation type="journal article" date="2013" name="Fungal Genet. Biol.">
        <title>MAT gene idiomorphs suggest a heterothallic sexual cycle in a predominantly asexual and important pine pathogen.</title>
        <authorList>
            <person name="Bihon W."/>
            <person name="Wingfield M.J."/>
            <person name="Slippers B."/>
            <person name="Duong T.A."/>
            <person name="Wingfield B.D."/>
        </authorList>
    </citation>
    <scope>NUCLEOTIDE SEQUENCE</scope>
    <source>
        <strain evidence="2">CMW 190</strain>
    </source>
</reference>
<evidence type="ECO:0000313" key="2">
    <source>
        <dbReference type="EMBL" id="AHA91691.1"/>
    </source>
</evidence>